<dbReference type="AlphaFoldDB" id="A0A098VSJ0"/>
<evidence type="ECO:0000256" key="3">
    <source>
        <dbReference type="SAM" id="SignalP"/>
    </source>
</evidence>
<feature type="signal peptide" evidence="3">
    <location>
        <begin position="1"/>
        <end position="23"/>
    </location>
</feature>
<dbReference type="RefSeq" id="XP_013238356.1">
    <property type="nucleotide sequence ID" value="XM_013382902.1"/>
</dbReference>
<name>A0A098VSJ0_9MICR</name>
<evidence type="ECO:0000313" key="4">
    <source>
        <dbReference type="EMBL" id="KGG51920.1"/>
    </source>
</evidence>
<feature type="compositionally biased region" description="Basic and acidic residues" evidence="2">
    <location>
        <begin position="72"/>
        <end position="97"/>
    </location>
</feature>
<organism evidence="4 5">
    <name type="scientific">Mitosporidium daphniae</name>
    <dbReference type="NCBI Taxonomy" id="1485682"/>
    <lineage>
        <taxon>Eukaryota</taxon>
        <taxon>Fungi</taxon>
        <taxon>Fungi incertae sedis</taxon>
        <taxon>Microsporidia</taxon>
        <taxon>Mitosporidium</taxon>
    </lineage>
</organism>
<dbReference type="HOGENOM" id="CLU_399878_0_0_1"/>
<feature type="compositionally biased region" description="Acidic residues" evidence="2">
    <location>
        <begin position="98"/>
        <end position="107"/>
    </location>
</feature>
<comment type="caution">
    <text evidence="4">The sequence shown here is derived from an EMBL/GenBank/DDBJ whole genome shotgun (WGS) entry which is preliminary data.</text>
</comment>
<dbReference type="GeneID" id="25259194"/>
<proteinExistence type="predicted"/>
<keyword evidence="3" id="KW-0732">Signal</keyword>
<accession>A0A098VSJ0</accession>
<feature type="region of interest" description="Disordered" evidence="2">
    <location>
        <begin position="31"/>
        <end position="122"/>
    </location>
</feature>
<protein>
    <submittedName>
        <fullName evidence="4">Putative erythrocyte binding protein</fullName>
    </submittedName>
</protein>
<keyword evidence="1" id="KW-0175">Coiled coil</keyword>
<feature type="compositionally biased region" description="Basic and acidic residues" evidence="2">
    <location>
        <begin position="44"/>
        <end position="54"/>
    </location>
</feature>
<gene>
    <name evidence="4" type="ORF">DI09_244p10</name>
</gene>
<evidence type="ECO:0000256" key="1">
    <source>
        <dbReference type="SAM" id="Coils"/>
    </source>
</evidence>
<sequence>MMIRNRLFVVTFIAILLLPSLKCQETDLYTQEGSIRQSSQPVKTRAENTHKGTENKSSGNHGSLVNEIQPKLPEKSKKPLKDKSDTSLETSDHKDSELGSDFEDLSNEDSSAFDQREDPKTQSKITFVTSAPSALSDSLVVPPVQEAQETQSVISDEEAPSALSDWLVVSPVQEVQETQSVLSDEEAQKAQALENKKTKEALEAQENEKPLEALKAILIQKALEALKDDQKPLEALKATLIQKARDALEAILIQKPHKVQLVLSDWLAHEDQEALEDQEDQEYLEFREALQALEAQEDQEDQGVMLIEKAYGAITLIRHFKSRKVQQVHELLTALKDQTPFEALRVIIFQNGLEAKEALKVLEALGALADLGALLIHKVHDFLLARKAHDALEALLITKAKKALLAQKAHRALEALLIEKAEKAEKALLIQETLCVLDALEGMQDLKNLKALKALKAILFQKAHRALEALLIQKPQKAHFSLEALEALKVEEYQKAKKDEKPQTLENHKAKEALKGLKALKALDALKALEDKKPLEALEALKDLKDLKAIVIEKAHDALKDMIIHKPNKKRPMVRTCQAALKFLEDLKSEKYLAPKGWKAEIIHAALEPLQYIEDLKAKKVLKDQALKTILIQKAPPRKAFVASDANEENPQLRQELL</sequence>
<feature type="coiled-coil region" evidence="1">
    <location>
        <begin position="175"/>
        <end position="208"/>
    </location>
</feature>
<feature type="chain" id="PRO_5001950426" evidence="3">
    <location>
        <begin position="24"/>
        <end position="658"/>
    </location>
</feature>
<dbReference type="Proteomes" id="UP000029725">
    <property type="component" value="Unassembled WGS sequence"/>
</dbReference>
<reference evidence="4 5" key="1">
    <citation type="submission" date="2014-04" db="EMBL/GenBank/DDBJ databases">
        <title>A new species of microsporidia sheds light on the evolution of extreme parasitism.</title>
        <authorList>
            <person name="Haag K.L."/>
            <person name="James T.Y."/>
            <person name="Larsson R."/>
            <person name="Schaer T.M."/>
            <person name="Refardt D."/>
            <person name="Pombert J.-F."/>
            <person name="Ebert D."/>
        </authorList>
    </citation>
    <scope>NUCLEOTIDE SEQUENCE [LARGE SCALE GENOMIC DNA]</scope>
    <source>
        <strain evidence="4 5">UGP3</strain>
        <tissue evidence="4">Spores</tissue>
    </source>
</reference>
<feature type="compositionally biased region" description="Polar residues" evidence="2">
    <location>
        <begin position="31"/>
        <end position="42"/>
    </location>
</feature>
<dbReference type="EMBL" id="JMKJ01000160">
    <property type="protein sequence ID" value="KGG51920.1"/>
    <property type="molecule type" value="Genomic_DNA"/>
</dbReference>
<evidence type="ECO:0000256" key="2">
    <source>
        <dbReference type="SAM" id="MobiDB-lite"/>
    </source>
</evidence>
<dbReference type="VEuPathDB" id="MicrosporidiaDB:DI09_244p10"/>
<keyword evidence="5" id="KW-1185">Reference proteome</keyword>
<evidence type="ECO:0000313" key="5">
    <source>
        <dbReference type="Proteomes" id="UP000029725"/>
    </source>
</evidence>